<dbReference type="Proteomes" id="UP001165960">
    <property type="component" value="Unassembled WGS sequence"/>
</dbReference>
<keyword evidence="2" id="KW-1185">Reference proteome</keyword>
<name>A0ACC2SW31_9FUNG</name>
<gene>
    <name evidence="1" type="ORF">DSO57_1009926</name>
</gene>
<evidence type="ECO:0000313" key="1">
    <source>
        <dbReference type="EMBL" id="KAJ9066396.1"/>
    </source>
</evidence>
<comment type="caution">
    <text evidence="1">The sequence shown here is derived from an EMBL/GenBank/DDBJ whole genome shotgun (WGS) entry which is preliminary data.</text>
</comment>
<evidence type="ECO:0000313" key="2">
    <source>
        <dbReference type="Proteomes" id="UP001165960"/>
    </source>
</evidence>
<organism evidence="1 2">
    <name type="scientific">Entomophthora muscae</name>
    <dbReference type="NCBI Taxonomy" id="34485"/>
    <lineage>
        <taxon>Eukaryota</taxon>
        <taxon>Fungi</taxon>
        <taxon>Fungi incertae sedis</taxon>
        <taxon>Zoopagomycota</taxon>
        <taxon>Entomophthoromycotina</taxon>
        <taxon>Entomophthoromycetes</taxon>
        <taxon>Entomophthorales</taxon>
        <taxon>Entomophthoraceae</taxon>
        <taxon>Entomophthora</taxon>
    </lineage>
</organism>
<protein>
    <submittedName>
        <fullName evidence="1">Uncharacterized protein</fullName>
    </submittedName>
</protein>
<proteinExistence type="predicted"/>
<reference evidence="1" key="1">
    <citation type="submission" date="2022-04" db="EMBL/GenBank/DDBJ databases">
        <title>Genome of the entomopathogenic fungus Entomophthora muscae.</title>
        <authorList>
            <person name="Elya C."/>
            <person name="Lovett B.R."/>
            <person name="Lee E."/>
            <person name="Macias A.M."/>
            <person name="Hajek A.E."/>
            <person name="De Bivort B.L."/>
            <person name="Kasson M.T."/>
            <person name="De Fine Licht H.H."/>
            <person name="Stajich J.E."/>
        </authorList>
    </citation>
    <scope>NUCLEOTIDE SEQUENCE</scope>
    <source>
        <strain evidence="1">Berkeley</strain>
    </source>
</reference>
<dbReference type="EMBL" id="QTSX02004292">
    <property type="protein sequence ID" value="KAJ9066396.1"/>
    <property type="molecule type" value="Genomic_DNA"/>
</dbReference>
<accession>A0ACC2SW31</accession>
<sequence>MQAKCKLIINPSPLLGNDDSSKVVPGYNPGHTLGTGVQKFHRSLEDFASSLYLEAQTPMSMSAVQFIDVQSALFNAVLVNQELSLALKSGICNACTVSDLIYLLCTYKEGFKFSLPESLPHQQAEYRPRVTIKIPKPSSKVGTASDNTSLFTCFKCGMADHFS</sequence>